<organism evidence="1 2">
    <name type="scientific">Patella caerulea</name>
    <name type="common">Rayed Mediterranean limpet</name>
    <dbReference type="NCBI Taxonomy" id="87958"/>
    <lineage>
        <taxon>Eukaryota</taxon>
        <taxon>Metazoa</taxon>
        <taxon>Spiralia</taxon>
        <taxon>Lophotrochozoa</taxon>
        <taxon>Mollusca</taxon>
        <taxon>Gastropoda</taxon>
        <taxon>Patellogastropoda</taxon>
        <taxon>Patelloidea</taxon>
        <taxon>Patellidae</taxon>
        <taxon>Patella</taxon>
    </lineage>
</organism>
<comment type="caution">
    <text evidence="1">The sequence shown here is derived from an EMBL/GenBank/DDBJ whole genome shotgun (WGS) entry which is preliminary data.</text>
</comment>
<evidence type="ECO:0000313" key="1">
    <source>
        <dbReference type="EMBL" id="KAK6181969.1"/>
    </source>
</evidence>
<keyword evidence="2" id="KW-1185">Reference proteome</keyword>
<evidence type="ECO:0000313" key="2">
    <source>
        <dbReference type="Proteomes" id="UP001347796"/>
    </source>
</evidence>
<name>A0AAN8JZ87_PATCE</name>
<reference evidence="1 2" key="1">
    <citation type="submission" date="2024-01" db="EMBL/GenBank/DDBJ databases">
        <title>The genome of the rayed Mediterranean limpet Patella caerulea (Linnaeus, 1758).</title>
        <authorList>
            <person name="Anh-Thu Weber A."/>
            <person name="Halstead-Nussloch G."/>
        </authorList>
    </citation>
    <scope>NUCLEOTIDE SEQUENCE [LARGE SCALE GENOMIC DNA]</scope>
    <source>
        <strain evidence="1">AATW-2023a</strain>
        <tissue evidence="1">Whole specimen</tissue>
    </source>
</reference>
<accession>A0AAN8JZ87</accession>
<proteinExistence type="predicted"/>
<dbReference type="Proteomes" id="UP001347796">
    <property type="component" value="Unassembled WGS sequence"/>
</dbReference>
<dbReference type="AlphaFoldDB" id="A0AAN8JZ87"/>
<protein>
    <submittedName>
        <fullName evidence="1">Uncharacterized protein</fullName>
    </submittedName>
</protein>
<sequence>MSFLGCIGNVMSASGLEELLGVVYAQNTVGHMMSGKALARAVRGHFLVDAALGAIVTAEAFHVALPGPFENHDVLENYLESDSIETQPDIPEVLQKATQLYNKLAAGDVDSNAVCSEHLLDEIREKLEKQKTVMATHPTARLWVQYMEMISLLRQFIKQRERETGLYIYRHYIKCFHILLLRNITYTLNPSIFTSSK</sequence>
<dbReference type="EMBL" id="JAZGQO010000007">
    <property type="protein sequence ID" value="KAK6181969.1"/>
    <property type="molecule type" value="Genomic_DNA"/>
</dbReference>
<gene>
    <name evidence="1" type="ORF">SNE40_009744</name>
</gene>